<dbReference type="NCBIfam" id="TIGR01470">
    <property type="entry name" value="cysG_Nterm"/>
    <property type="match status" value="1"/>
</dbReference>
<evidence type="ECO:0000256" key="1">
    <source>
        <dbReference type="ARBA" id="ARBA00005010"/>
    </source>
</evidence>
<evidence type="ECO:0000259" key="20">
    <source>
        <dbReference type="Pfam" id="PF14824"/>
    </source>
</evidence>
<evidence type="ECO:0000256" key="2">
    <source>
        <dbReference type="ARBA" id="ARBA00005879"/>
    </source>
</evidence>
<dbReference type="CDD" id="cd11642">
    <property type="entry name" value="SUMT"/>
    <property type="match status" value="1"/>
</dbReference>
<comment type="pathway">
    <text evidence="1 15">Porphyrin-containing compound metabolism; siroheme biosynthesis; sirohydrochlorin from precorrin-2: step 1/1.</text>
</comment>
<evidence type="ECO:0000256" key="16">
    <source>
        <dbReference type="PIRSR" id="PIRSR036426-1"/>
    </source>
</evidence>
<dbReference type="InterPro" id="IPR006366">
    <property type="entry name" value="CobA/CysG_C"/>
</dbReference>
<evidence type="ECO:0000259" key="19">
    <source>
        <dbReference type="Pfam" id="PF10414"/>
    </source>
</evidence>
<accession>A0A1H7RUC0</accession>
<evidence type="ECO:0000256" key="8">
    <source>
        <dbReference type="ARBA" id="ARBA00023027"/>
    </source>
</evidence>
<evidence type="ECO:0000256" key="12">
    <source>
        <dbReference type="ARBA" id="ARBA00025705"/>
    </source>
</evidence>
<evidence type="ECO:0000256" key="9">
    <source>
        <dbReference type="ARBA" id="ARBA00023239"/>
    </source>
</evidence>
<dbReference type="GO" id="GO:0019354">
    <property type="term" value="P:siroheme biosynthetic process"/>
    <property type="evidence" value="ECO:0007669"/>
    <property type="project" value="UniProtKB-UniRule"/>
</dbReference>
<dbReference type="InterPro" id="IPR035996">
    <property type="entry name" value="4pyrrol_Methylase_sf"/>
</dbReference>
<dbReference type="SUPFAM" id="SSF75615">
    <property type="entry name" value="Siroheme synthase middle domains-like"/>
    <property type="match status" value="1"/>
</dbReference>
<dbReference type="AlphaFoldDB" id="A0A1H7RUC0"/>
<feature type="binding site" evidence="15">
    <location>
        <begin position="344"/>
        <end position="345"/>
    </location>
    <ligand>
        <name>S-adenosyl-L-methionine</name>
        <dbReference type="ChEBI" id="CHEBI:59789"/>
    </ligand>
</feature>
<feature type="modified residue" description="Phosphoserine" evidence="15">
    <location>
        <position position="136"/>
    </location>
</feature>
<dbReference type="HAMAP" id="MF_01646">
    <property type="entry name" value="Siroheme_synth"/>
    <property type="match status" value="1"/>
</dbReference>
<comment type="pathway">
    <text evidence="15">Cofactor biosynthesis; adenosylcobalamin biosynthesis; sirohydrochlorin from precorrin-2: step 1/1.</text>
</comment>
<dbReference type="PANTHER" id="PTHR45790">
    <property type="entry name" value="SIROHEME SYNTHASE-RELATED"/>
    <property type="match status" value="1"/>
</dbReference>
<dbReference type="Proteomes" id="UP000198620">
    <property type="component" value="Unassembled WGS sequence"/>
</dbReference>
<feature type="binding site" evidence="15">
    <location>
        <position position="238"/>
    </location>
    <ligand>
        <name>S-adenosyl-L-methionine</name>
        <dbReference type="ChEBI" id="CHEBI:59789"/>
    </ligand>
</feature>
<dbReference type="InterPro" id="IPR012409">
    <property type="entry name" value="Sirohaem_synth"/>
</dbReference>
<comment type="function">
    <text evidence="15">Multifunctional enzyme that catalyzes the SAM-dependent methylations of uroporphyrinogen III at position C-2 and C-7 to form precorrin-2 via precorrin-1. Then it catalyzes the NAD-dependent ring dehydrogenation of precorrin-2 to yield sirohydrochlorin. Finally, it catalyzes the ferrochelation of sirohydrochlorin to yield siroheme.</text>
</comment>
<feature type="binding site" evidence="15">
    <location>
        <position position="396"/>
    </location>
    <ligand>
        <name>S-adenosyl-L-methionine</name>
        <dbReference type="ChEBI" id="CHEBI:59789"/>
    </ligand>
</feature>
<gene>
    <name evidence="15" type="primary">cysG</name>
    <name evidence="21" type="ORF">SAMN05216387_12013</name>
</gene>
<dbReference type="Gene3D" id="3.30.950.10">
    <property type="entry name" value="Methyltransferase, Cobalt-precorrin-4 Transmethylase, Domain 2"/>
    <property type="match status" value="1"/>
</dbReference>
<evidence type="ECO:0000256" key="4">
    <source>
        <dbReference type="ARBA" id="ARBA00022603"/>
    </source>
</evidence>
<dbReference type="FunFam" id="3.40.1010.10:FF:000001">
    <property type="entry name" value="Siroheme synthase"/>
    <property type="match status" value="1"/>
</dbReference>
<comment type="similarity">
    <text evidence="15">In the N-terminal section; belongs to the precorrin-2 dehydrogenase / sirohydrochlorin ferrochelatase family.</text>
</comment>
<feature type="binding site" evidence="15">
    <location>
        <position position="425"/>
    </location>
    <ligand>
        <name>S-adenosyl-L-methionine</name>
        <dbReference type="ChEBI" id="CHEBI:59789"/>
    </ligand>
</feature>
<dbReference type="InterPro" id="IPR028281">
    <property type="entry name" value="Sirohaem_synthase_central"/>
</dbReference>
<feature type="domain" description="Tetrapyrrole methylase" evidence="18">
    <location>
        <begin position="231"/>
        <end position="440"/>
    </location>
</feature>
<dbReference type="PROSITE" id="PS00840">
    <property type="entry name" value="SUMT_2"/>
    <property type="match status" value="1"/>
</dbReference>
<keyword evidence="22" id="KW-1185">Reference proteome</keyword>
<keyword evidence="10 15" id="KW-0627">Porphyrin biosynthesis</keyword>
<dbReference type="Gene3D" id="3.40.50.720">
    <property type="entry name" value="NAD(P)-binding Rossmann-like Domain"/>
    <property type="match status" value="1"/>
</dbReference>
<dbReference type="Gene3D" id="1.10.8.210">
    <property type="entry name" value="Sirohaem synthase, dimerisation domain"/>
    <property type="match status" value="1"/>
</dbReference>
<dbReference type="GO" id="GO:0004851">
    <property type="term" value="F:uroporphyrin-III C-methyltransferase activity"/>
    <property type="evidence" value="ECO:0007669"/>
    <property type="project" value="UniProtKB-UniRule"/>
</dbReference>
<dbReference type="Pfam" id="PF10414">
    <property type="entry name" value="CysG_dimeriser"/>
    <property type="match status" value="1"/>
</dbReference>
<dbReference type="InterPro" id="IPR006367">
    <property type="entry name" value="Sirohaem_synthase_N"/>
</dbReference>
<evidence type="ECO:0000256" key="13">
    <source>
        <dbReference type="ARBA" id="ARBA00047561"/>
    </source>
</evidence>
<dbReference type="EC" id="1.3.1.76" evidence="15"/>
<feature type="binding site" evidence="15">
    <location>
        <begin position="22"/>
        <end position="23"/>
    </location>
    <ligand>
        <name>NAD(+)</name>
        <dbReference type="ChEBI" id="CHEBI:57540"/>
    </ligand>
</feature>
<keyword evidence="5 15" id="KW-0808">Transferase</keyword>
<dbReference type="SUPFAM" id="SSF53790">
    <property type="entry name" value="Tetrapyrrole methylase"/>
    <property type="match status" value="1"/>
</dbReference>
<comment type="similarity">
    <text evidence="2 17">Belongs to the precorrin methyltransferase family.</text>
</comment>
<dbReference type="InterPro" id="IPR014776">
    <property type="entry name" value="4pyrrole_Mease_sub2"/>
</dbReference>
<dbReference type="GO" id="GO:0051287">
    <property type="term" value="F:NAD binding"/>
    <property type="evidence" value="ECO:0007669"/>
    <property type="project" value="InterPro"/>
</dbReference>
<keyword evidence="11 15" id="KW-0511">Multifunctional enzyme</keyword>
<dbReference type="UniPathway" id="UPA00148">
    <property type="reaction ID" value="UER00211"/>
</dbReference>
<evidence type="ECO:0000256" key="17">
    <source>
        <dbReference type="RuleBase" id="RU003960"/>
    </source>
</evidence>
<dbReference type="PIRSF" id="PIRSF036426">
    <property type="entry name" value="Sirohaem_synth"/>
    <property type="match status" value="1"/>
</dbReference>
<comment type="pathway">
    <text evidence="12 15">Porphyrin-containing compound metabolism; siroheme biosynthesis; precorrin-2 from uroporphyrinogen III: step 1/1.</text>
</comment>
<feature type="active site" description="Proton acceptor" evidence="15 16">
    <location>
        <position position="261"/>
    </location>
</feature>
<dbReference type="STRING" id="1233.SAMN05216387_12013"/>
<dbReference type="GO" id="GO:0009236">
    <property type="term" value="P:cobalamin biosynthetic process"/>
    <property type="evidence" value="ECO:0007669"/>
    <property type="project" value="UniProtKB-UniRule"/>
</dbReference>
<dbReference type="UniPathway" id="UPA00262">
    <property type="reaction ID" value="UER00211"/>
</dbReference>
<evidence type="ECO:0000256" key="11">
    <source>
        <dbReference type="ARBA" id="ARBA00023268"/>
    </source>
</evidence>
<dbReference type="NCBIfam" id="TIGR01469">
    <property type="entry name" value="cobA_cysG_Cterm"/>
    <property type="match status" value="1"/>
</dbReference>
<dbReference type="Pfam" id="PF00590">
    <property type="entry name" value="TP_methylase"/>
    <property type="match status" value="1"/>
</dbReference>
<dbReference type="NCBIfam" id="NF004790">
    <property type="entry name" value="PRK06136.1"/>
    <property type="match status" value="1"/>
</dbReference>
<evidence type="ECO:0000256" key="7">
    <source>
        <dbReference type="ARBA" id="ARBA00023002"/>
    </source>
</evidence>
<dbReference type="InterPro" id="IPR050161">
    <property type="entry name" value="Siro_Cobalamin_biosynth"/>
</dbReference>
<comment type="pathway">
    <text evidence="14 15">Cofactor biosynthesis; adenosylcobalamin biosynthesis; precorrin-2 from uroporphyrinogen III: step 1/1.</text>
</comment>
<dbReference type="FunFam" id="3.30.950.10:FF:000001">
    <property type="entry name" value="Siroheme synthase"/>
    <property type="match status" value="1"/>
</dbReference>
<keyword evidence="9 15" id="KW-0456">Lyase</keyword>
<evidence type="ECO:0000256" key="6">
    <source>
        <dbReference type="ARBA" id="ARBA00022691"/>
    </source>
</evidence>
<dbReference type="InterPro" id="IPR037115">
    <property type="entry name" value="Sirohaem_synt_dimer_dom_sf"/>
</dbReference>
<feature type="binding site" evidence="15">
    <location>
        <begin position="43"/>
        <end position="44"/>
    </location>
    <ligand>
        <name>NAD(+)</name>
        <dbReference type="ChEBI" id="CHEBI:57540"/>
    </ligand>
</feature>
<feature type="region of interest" description="Uroporphyrinogen-III C-methyltransferase" evidence="15">
    <location>
        <begin position="229"/>
        <end position="490"/>
    </location>
</feature>
<dbReference type="GO" id="GO:0043115">
    <property type="term" value="F:precorrin-2 dehydrogenase activity"/>
    <property type="evidence" value="ECO:0007669"/>
    <property type="project" value="UniProtKB-UniRule"/>
</dbReference>
<comment type="catalytic activity">
    <reaction evidence="15">
        <text>siroheme + 2 H(+) = sirohydrochlorin + Fe(2+)</text>
        <dbReference type="Rhea" id="RHEA:24360"/>
        <dbReference type="ChEBI" id="CHEBI:15378"/>
        <dbReference type="ChEBI" id="CHEBI:29033"/>
        <dbReference type="ChEBI" id="CHEBI:58351"/>
        <dbReference type="ChEBI" id="CHEBI:60052"/>
        <dbReference type="EC" id="4.99.1.4"/>
    </reaction>
</comment>
<evidence type="ECO:0000313" key="22">
    <source>
        <dbReference type="Proteomes" id="UP000198620"/>
    </source>
</evidence>
<dbReference type="NCBIfam" id="NF007922">
    <property type="entry name" value="PRK10637.1"/>
    <property type="match status" value="1"/>
</dbReference>
<keyword evidence="3 15" id="KW-0169">Cobalamin biosynthesis</keyword>
<evidence type="ECO:0000259" key="18">
    <source>
        <dbReference type="Pfam" id="PF00590"/>
    </source>
</evidence>
<dbReference type="InterPro" id="IPR036291">
    <property type="entry name" value="NAD(P)-bd_dom_sf"/>
</dbReference>
<keyword evidence="6 15" id="KW-0949">S-adenosyl-L-methionine</keyword>
<keyword evidence="8 15" id="KW-0520">NAD</keyword>
<dbReference type="SUPFAM" id="SSF51735">
    <property type="entry name" value="NAD(P)-binding Rossmann-fold domains"/>
    <property type="match status" value="1"/>
</dbReference>
<comment type="similarity">
    <text evidence="15">In the C-terminal section; belongs to the precorrin methyltransferase family.</text>
</comment>
<evidence type="ECO:0000256" key="15">
    <source>
        <dbReference type="HAMAP-Rule" id="MF_01646"/>
    </source>
</evidence>
<evidence type="ECO:0000256" key="3">
    <source>
        <dbReference type="ARBA" id="ARBA00022573"/>
    </source>
</evidence>
<dbReference type="InterPro" id="IPR014777">
    <property type="entry name" value="4pyrrole_Mease_sub1"/>
</dbReference>
<reference evidence="21 22" key="1">
    <citation type="submission" date="2016-10" db="EMBL/GenBank/DDBJ databases">
        <authorList>
            <person name="de Groot N.N."/>
        </authorList>
    </citation>
    <scope>NUCLEOTIDE SEQUENCE [LARGE SCALE GENOMIC DNA]</scope>
    <source>
        <strain evidence="21 22">Nv1</strain>
    </source>
</reference>
<proteinExistence type="inferred from homology"/>
<feature type="active site" description="Proton donor" evidence="15 16">
    <location>
        <position position="283"/>
    </location>
</feature>
<name>A0A1H7RUC0_9PROT</name>
<dbReference type="InterPro" id="IPR000878">
    <property type="entry name" value="4pyrrol_Mease"/>
</dbReference>
<dbReference type="Gene3D" id="3.40.1010.10">
    <property type="entry name" value="Cobalt-precorrin-4 Transmethylase, Domain 1"/>
    <property type="match status" value="1"/>
</dbReference>
<keyword evidence="15" id="KW-0597">Phosphoprotein</keyword>
<organism evidence="21 22">
    <name type="scientific">Nitrosovibrio tenuis</name>
    <dbReference type="NCBI Taxonomy" id="1233"/>
    <lineage>
        <taxon>Bacteria</taxon>
        <taxon>Pseudomonadati</taxon>
        <taxon>Pseudomonadota</taxon>
        <taxon>Betaproteobacteria</taxon>
        <taxon>Nitrosomonadales</taxon>
        <taxon>Nitrosomonadaceae</taxon>
        <taxon>Nitrosovibrio</taxon>
    </lineage>
</organism>
<dbReference type="Pfam" id="PF13241">
    <property type="entry name" value="NAD_binding_7"/>
    <property type="match status" value="1"/>
</dbReference>
<dbReference type="EC" id="2.1.1.107" evidence="15"/>
<dbReference type="EC" id="4.99.1.4" evidence="15"/>
<comment type="catalytic activity">
    <reaction evidence="15">
        <text>uroporphyrinogen III + 2 S-adenosyl-L-methionine = precorrin-2 + 2 S-adenosyl-L-homocysteine + H(+)</text>
        <dbReference type="Rhea" id="RHEA:32459"/>
        <dbReference type="ChEBI" id="CHEBI:15378"/>
        <dbReference type="ChEBI" id="CHEBI:57308"/>
        <dbReference type="ChEBI" id="CHEBI:57856"/>
        <dbReference type="ChEBI" id="CHEBI:58827"/>
        <dbReference type="ChEBI" id="CHEBI:59789"/>
        <dbReference type="EC" id="2.1.1.107"/>
    </reaction>
</comment>
<dbReference type="PANTHER" id="PTHR45790:SF1">
    <property type="entry name" value="SIROHEME SYNTHASE"/>
    <property type="match status" value="1"/>
</dbReference>
<dbReference type="EMBL" id="FOBH01000020">
    <property type="protein sequence ID" value="SEL63833.1"/>
    <property type="molecule type" value="Genomic_DNA"/>
</dbReference>
<dbReference type="InterPro" id="IPR003043">
    <property type="entry name" value="Uropor_MeTrfase_CS"/>
</dbReference>
<feature type="binding site" evidence="15">
    <location>
        <begin position="314"/>
        <end position="316"/>
    </location>
    <ligand>
        <name>S-adenosyl-L-methionine</name>
        <dbReference type="ChEBI" id="CHEBI:59789"/>
    </ligand>
</feature>
<sequence>MDFLPIFIDIKNRNCLVVGGGDVAARKVVLLSRAGARITLVSPQLGAELAGQVQEAVRNPAGEGEIIYRSEAFHPDHLDDVVLVIAATDDPETNRKVSEIANQRHIPVNVVDNPALCSFIMPAIIDRSPVLIAVSSGGTSPVLARLLRARLETTIPMAYGRLAAYAGDFRERVKRHLSQPGRRRRFWERALQGPFAEMVFAGKDQEARKYLERSLENESHGVTQEQLQGEVYLVGAGPGDPELLTFRAMRLMQQADVVVYDRLVSPEILDMVRRDAPRIYAGKERSKHTMPQESINELLVRLAKEGKRVLRLKGGDPFIFGRGGEEIETLSAEHIPFQVVPGITAANGAASYAGIPLTHRDYAQSCVFVTGHLKDGSVNLDWPMLARPNQTIVVYMGLVGLAVLCRQLILHGLPATTPAAIVQQGTTHKQRVLTGSLTTLPDLTASAHLTPPTLIIIGEVVKLHQKLAWFEPEKDLPAGQSAAAANSEQA</sequence>
<evidence type="ECO:0000256" key="14">
    <source>
        <dbReference type="ARBA" id="ARBA00060548"/>
    </source>
</evidence>
<dbReference type="Gene3D" id="3.30.160.110">
    <property type="entry name" value="Siroheme synthase, domain 2"/>
    <property type="match status" value="1"/>
</dbReference>
<dbReference type="Pfam" id="PF14824">
    <property type="entry name" value="Sirohm_synth_M"/>
    <property type="match status" value="1"/>
</dbReference>
<dbReference type="RefSeq" id="WP_090829635.1">
    <property type="nucleotide sequence ID" value="NZ_FOBH01000020.1"/>
</dbReference>
<comment type="catalytic activity">
    <reaction evidence="13 15">
        <text>precorrin-2 + NAD(+) = sirohydrochlorin + NADH + 2 H(+)</text>
        <dbReference type="Rhea" id="RHEA:15613"/>
        <dbReference type="ChEBI" id="CHEBI:15378"/>
        <dbReference type="ChEBI" id="CHEBI:57540"/>
        <dbReference type="ChEBI" id="CHEBI:57945"/>
        <dbReference type="ChEBI" id="CHEBI:58351"/>
        <dbReference type="ChEBI" id="CHEBI:58827"/>
        <dbReference type="EC" id="1.3.1.76"/>
    </reaction>
</comment>
<evidence type="ECO:0000256" key="10">
    <source>
        <dbReference type="ARBA" id="ARBA00023244"/>
    </source>
</evidence>
<dbReference type="OrthoDB" id="9815856at2"/>
<dbReference type="InterPro" id="IPR019478">
    <property type="entry name" value="Sirohaem_synthase_dimer_dom"/>
</dbReference>
<protein>
    <recommendedName>
        <fullName evidence="15">Siroheme synthase</fullName>
    </recommendedName>
    <domain>
        <recommendedName>
            <fullName evidence="15">Uroporphyrinogen-III C-methyltransferase</fullName>
            <shortName evidence="15">Urogen III methylase</shortName>
            <ecNumber evidence="15">2.1.1.107</ecNumber>
        </recommendedName>
        <alternativeName>
            <fullName evidence="15">SUMT</fullName>
        </alternativeName>
        <alternativeName>
            <fullName evidence="15">Uroporphyrinogen III methylase</fullName>
            <shortName evidence="15">UROM</shortName>
        </alternativeName>
    </domain>
    <domain>
        <recommendedName>
            <fullName evidence="15">Precorrin-2 dehydrogenase</fullName>
            <ecNumber evidence="15">1.3.1.76</ecNumber>
        </recommendedName>
    </domain>
    <domain>
        <recommendedName>
            <fullName evidence="15">Sirohydrochlorin ferrochelatase</fullName>
            <ecNumber evidence="15">4.99.1.4</ecNumber>
        </recommendedName>
    </domain>
</protein>
<dbReference type="GO" id="GO:0051266">
    <property type="term" value="F:sirohydrochlorin ferrochelatase activity"/>
    <property type="evidence" value="ECO:0007669"/>
    <property type="project" value="UniProtKB-EC"/>
</dbReference>
<keyword evidence="7 15" id="KW-0560">Oxidoreductase</keyword>
<comment type="pathway">
    <text evidence="15">Porphyrin-containing compound metabolism; siroheme biosynthesis; siroheme from sirohydrochlorin: step 1/1.</text>
</comment>
<feature type="binding site" evidence="15">
    <location>
        <position position="319"/>
    </location>
    <ligand>
        <name>S-adenosyl-L-methionine</name>
        <dbReference type="ChEBI" id="CHEBI:59789"/>
    </ligand>
</feature>
<dbReference type="GO" id="GO:0032259">
    <property type="term" value="P:methylation"/>
    <property type="evidence" value="ECO:0007669"/>
    <property type="project" value="UniProtKB-KW"/>
</dbReference>
<feature type="domain" description="Siroheme synthase central" evidence="20">
    <location>
        <begin position="132"/>
        <end position="152"/>
    </location>
</feature>
<keyword evidence="4 15" id="KW-0489">Methyltransferase</keyword>
<evidence type="ECO:0000256" key="5">
    <source>
        <dbReference type="ARBA" id="ARBA00022679"/>
    </source>
</evidence>
<evidence type="ECO:0000313" key="21">
    <source>
        <dbReference type="EMBL" id="SEL63833.1"/>
    </source>
</evidence>
<feature type="region of interest" description="Precorrin-2 dehydrogenase / sirohydrochlorin ferrochelatase" evidence="15">
    <location>
        <begin position="1"/>
        <end position="211"/>
    </location>
</feature>
<dbReference type="FunFam" id="3.30.160.110:FF:000001">
    <property type="entry name" value="Siroheme synthase"/>
    <property type="match status" value="1"/>
</dbReference>
<feature type="domain" description="Sirohaem synthase dimerisation" evidence="19">
    <location>
        <begin position="158"/>
        <end position="215"/>
    </location>
</feature>